<dbReference type="EMBL" id="KV921441">
    <property type="protein sequence ID" value="ORE15067.1"/>
    <property type="molecule type" value="Genomic_DNA"/>
</dbReference>
<evidence type="ECO:0000256" key="14">
    <source>
        <dbReference type="ARBA" id="ARBA00047752"/>
    </source>
</evidence>
<evidence type="ECO:0000256" key="9">
    <source>
        <dbReference type="ARBA" id="ARBA00023015"/>
    </source>
</evidence>
<comment type="similarity">
    <text evidence="2">Belongs to the MYST (SAS/MOZ) family.</text>
</comment>
<protein>
    <recommendedName>
        <fullName evidence="3">histone acetyltransferase</fullName>
        <ecNumber evidence="3">2.3.1.48</ecNumber>
    </recommendedName>
</protein>
<comment type="catalytic activity">
    <reaction evidence="14">
        <text>(2E)-butenoyl-CoA + L-lysyl-[protein] = N(6)-(2E)-butenoyl-L-lysyl-[protein] + CoA + H(+)</text>
        <dbReference type="Rhea" id="RHEA:53908"/>
        <dbReference type="Rhea" id="RHEA-COMP:9752"/>
        <dbReference type="Rhea" id="RHEA-COMP:13707"/>
        <dbReference type="ChEBI" id="CHEBI:15378"/>
        <dbReference type="ChEBI" id="CHEBI:29969"/>
        <dbReference type="ChEBI" id="CHEBI:57287"/>
        <dbReference type="ChEBI" id="CHEBI:57332"/>
        <dbReference type="ChEBI" id="CHEBI:137954"/>
    </reaction>
    <physiologicalReaction direction="left-to-right" evidence="14">
        <dbReference type="Rhea" id="RHEA:53909"/>
    </physiologicalReaction>
</comment>
<evidence type="ECO:0000256" key="5">
    <source>
        <dbReference type="ARBA" id="ARBA00022723"/>
    </source>
</evidence>
<dbReference type="InterPro" id="IPR036388">
    <property type="entry name" value="WH-like_DNA-bd_sf"/>
</dbReference>
<dbReference type="GO" id="GO:0035267">
    <property type="term" value="C:NuA4 histone acetyltransferase complex"/>
    <property type="evidence" value="ECO:0007669"/>
    <property type="project" value="TreeGrafter"/>
</dbReference>
<dbReference type="GO" id="GO:0006355">
    <property type="term" value="P:regulation of DNA-templated transcription"/>
    <property type="evidence" value="ECO:0007669"/>
    <property type="project" value="InterPro"/>
</dbReference>
<dbReference type="Pfam" id="PF01853">
    <property type="entry name" value="MOZ_SAS"/>
    <property type="match status" value="1"/>
</dbReference>
<keyword evidence="4" id="KW-0808">Transferase</keyword>
<keyword evidence="6 18" id="KW-0863">Zinc-finger</keyword>
<dbReference type="OMA" id="YKLSAWE"/>
<name>A0A1X0RSP6_RHIZD</name>
<proteinExistence type="inferred from homology"/>
<keyword evidence="10" id="KW-0804">Transcription</keyword>
<keyword evidence="11" id="KW-0539">Nucleus</keyword>
<dbReference type="VEuPathDB" id="FungiDB:BCV72DRAFT_326061"/>
<evidence type="ECO:0000256" key="16">
    <source>
        <dbReference type="ARBA" id="ARBA00048940"/>
    </source>
</evidence>
<accession>A0A1X0RSP6</accession>
<dbReference type="FunFam" id="3.40.630.30:FF:000002">
    <property type="entry name" value="Histone acetyltransferase"/>
    <property type="match status" value="1"/>
</dbReference>
<feature type="active site" description="Proton donor/acceptor" evidence="17">
    <location>
        <position position="281"/>
    </location>
</feature>
<dbReference type="Gene3D" id="3.30.60.60">
    <property type="entry name" value="N-acetyl transferase-like"/>
    <property type="match status" value="1"/>
</dbReference>
<evidence type="ECO:0000256" key="2">
    <source>
        <dbReference type="ARBA" id="ARBA00010107"/>
    </source>
</evidence>
<evidence type="ECO:0000256" key="15">
    <source>
        <dbReference type="ARBA" id="ARBA00047787"/>
    </source>
</evidence>
<comment type="catalytic activity">
    <reaction evidence="15">
        <text>L-lysyl-[protein] + acetyl-CoA = N(6)-acetyl-L-lysyl-[protein] + CoA + H(+)</text>
        <dbReference type="Rhea" id="RHEA:45948"/>
        <dbReference type="Rhea" id="RHEA-COMP:9752"/>
        <dbReference type="Rhea" id="RHEA-COMP:10731"/>
        <dbReference type="ChEBI" id="CHEBI:15378"/>
        <dbReference type="ChEBI" id="CHEBI:29969"/>
        <dbReference type="ChEBI" id="CHEBI:57287"/>
        <dbReference type="ChEBI" id="CHEBI:57288"/>
        <dbReference type="ChEBI" id="CHEBI:61930"/>
    </reaction>
    <physiologicalReaction direction="left-to-right" evidence="15">
        <dbReference type="Rhea" id="RHEA:45949"/>
    </physiologicalReaction>
</comment>
<keyword evidence="5" id="KW-0479">Metal-binding</keyword>
<reference evidence="22 23" key="1">
    <citation type="journal article" date="2016" name="Proc. Natl. Acad. Sci. U.S.A.">
        <title>Lipid metabolic changes in an early divergent fungus govern the establishment of a mutualistic symbiosis with endobacteria.</title>
        <authorList>
            <person name="Lastovetsky O.A."/>
            <person name="Gaspar M.L."/>
            <person name="Mondo S.J."/>
            <person name="LaButti K.M."/>
            <person name="Sandor L."/>
            <person name="Grigoriev I.V."/>
            <person name="Henry S.A."/>
            <person name="Pawlowska T.E."/>
        </authorList>
    </citation>
    <scope>NUCLEOTIDE SEQUENCE [LARGE SCALE GENOMIC DNA]</scope>
    <source>
        <strain evidence="22 23">ATCC 11559</strain>
    </source>
</reference>
<evidence type="ECO:0000256" key="17">
    <source>
        <dbReference type="PIRSR" id="PIRSR602717-51"/>
    </source>
</evidence>
<keyword evidence="9" id="KW-0805">Transcription regulation</keyword>
<dbReference type="Gene3D" id="3.40.630.30">
    <property type="match status" value="1"/>
</dbReference>
<evidence type="ECO:0000256" key="6">
    <source>
        <dbReference type="ARBA" id="ARBA00022771"/>
    </source>
</evidence>
<evidence type="ECO:0000256" key="8">
    <source>
        <dbReference type="ARBA" id="ARBA00022990"/>
    </source>
</evidence>
<sequence>MTNERKRSPIESDEPSKRVKTLMGHDHISSSSSSSSSNSDNSSSRISISSSSHSSHNRVNQQEEESFNNDNNNNETIDNSCSNHDDDKARREIPPPQIIDTPEPNVNKLIYGKYEIEAWYYSPYPTEFGSKIDRLYVCEYCLRYMNKETQLESHKAICKEKKPPGRMIYANGKIKVYEVDGQEHKLYCQSLCLLAKLFLDNKTLYYDVEGFKFYVLAEQNSKFKSYEELIGFFSKEKLSYDNYNLACIMTLPSHQRKGFGTLLIELSYELSKHEGKVGSPEKPLSYLGALGYQSYWASAILATLLHFRGDVTIEQISKETCIHEQDVIDTLSRLDLLRFRKKDQDRDHICITENMLNETINTRNIKIARKIDPSLIRWK</sequence>
<feature type="domain" description="C2H2-type" evidence="20">
    <location>
        <begin position="136"/>
        <end position="163"/>
    </location>
</feature>
<dbReference type="FunFam" id="3.30.60.60:FF:000001">
    <property type="entry name" value="Histone acetyltransferase"/>
    <property type="match status" value="1"/>
</dbReference>
<dbReference type="Proteomes" id="UP000242381">
    <property type="component" value="Unassembled WGS sequence"/>
</dbReference>
<evidence type="ECO:0000256" key="7">
    <source>
        <dbReference type="ARBA" id="ARBA00022833"/>
    </source>
</evidence>
<dbReference type="InterPro" id="IPR040706">
    <property type="entry name" value="Zf-MYST"/>
</dbReference>
<dbReference type="PROSITE" id="PS51726">
    <property type="entry name" value="MYST_HAT"/>
    <property type="match status" value="1"/>
</dbReference>
<dbReference type="InterPro" id="IPR013087">
    <property type="entry name" value="Znf_C2H2_type"/>
</dbReference>
<dbReference type="PROSITE" id="PS50157">
    <property type="entry name" value="ZINC_FINGER_C2H2_2"/>
    <property type="match status" value="1"/>
</dbReference>
<feature type="compositionally biased region" description="Low complexity" evidence="19">
    <location>
        <begin position="68"/>
        <end position="82"/>
    </location>
</feature>
<feature type="compositionally biased region" description="Basic and acidic residues" evidence="19">
    <location>
        <begin position="1"/>
        <end position="28"/>
    </location>
</feature>
<comment type="subcellular location">
    <subcellularLocation>
        <location evidence="1">Nucleus</location>
    </subcellularLocation>
</comment>
<dbReference type="InterPro" id="IPR002717">
    <property type="entry name" value="HAT_MYST-type"/>
</dbReference>
<evidence type="ECO:0000256" key="13">
    <source>
        <dbReference type="ARBA" id="ARBA00047557"/>
    </source>
</evidence>
<evidence type="ECO:0000256" key="10">
    <source>
        <dbReference type="ARBA" id="ARBA00023163"/>
    </source>
</evidence>
<evidence type="ECO:0000256" key="4">
    <source>
        <dbReference type="ARBA" id="ARBA00022679"/>
    </source>
</evidence>
<feature type="region of interest" description="Disordered" evidence="19">
    <location>
        <begin position="1"/>
        <end position="101"/>
    </location>
</feature>
<dbReference type="GO" id="GO:0046972">
    <property type="term" value="F:histone H4K16 acetyltransferase activity"/>
    <property type="evidence" value="ECO:0007669"/>
    <property type="project" value="TreeGrafter"/>
</dbReference>
<dbReference type="EC" id="2.3.1.48" evidence="3"/>
<feature type="compositionally biased region" description="Low complexity" evidence="19">
    <location>
        <begin position="29"/>
        <end position="60"/>
    </location>
</feature>
<evidence type="ECO:0000256" key="1">
    <source>
        <dbReference type="ARBA" id="ARBA00004123"/>
    </source>
</evidence>
<dbReference type="InterPro" id="IPR016181">
    <property type="entry name" value="Acyl_CoA_acyltransferase"/>
</dbReference>
<evidence type="ECO:0000256" key="3">
    <source>
        <dbReference type="ARBA" id="ARBA00013184"/>
    </source>
</evidence>
<dbReference type="GO" id="GO:0005634">
    <property type="term" value="C:nucleus"/>
    <property type="evidence" value="ECO:0007669"/>
    <property type="project" value="UniProtKB-SubCell"/>
</dbReference>
<evidence type="ECO:0000259" key="20">
    <source>
        <dbReference type="PROSITE" id="PS50157"/>
    </source>
</evidence>
<keyword evidence="12" id="KW-0012">Acyltransferase</keyword>
<gene>
    <name evidence="22" type="ORF">BCV71DRAFT_40191</name>
</gene>
<dbReference type="GO" id="GO:0106226">
    <property type="term" value="F:peptide 2-hydroxyisobutyryltransferase activity"/>
    <property type="evidence" value="ECO:0007669"/>
    <property type="project" value="RHEA"/>
</dbReference>
<organism evidence="22 23">
    <name type="scientific">Rhizopus microsporus</name>
    <dbReference type="NCBI Taxonomy" id="58291"/>
    <lineage>
        <taxon>Eukaryota</taxon>
        <taxon>Fungi</taxon>
        <taxon>Fungi incertae sedis</taxon>
        <taxon>Mucoromycota</taxon>
        <taxon>Mucoromycotina</taxon>
        <taxon>Mucoromycetes</taxon>
        <taxon>Mucorales</taxon>
        <taxon>Mucorineae</taxon>
        <taxon>Rhizopodaceae</taxon>
        <taxon>Rhizopus</taxon>
    </lineage>
</organism>
<dbReference type="Pfam" id="PF17772">
    <property type="entry name" value="zf-MYST"/>
    <property type="match status" value="1"/>
</dbReference>
<evidence type="ECO:0000259" key="21">
    <source>
        <dbReference type="PROSITE" id="PS51726"/>
    </source>
</evidence>
<dbReference type="Gene3D" id="1.10.10.10">
    <property type="entry name" value="Winged helix-like DNA-binding domain superfamily/Winged helix DNA-binding domain"/>
    <property type="match status" value="1"/>
</dbReference>
<dbReference type="CDD" id="cd04301">
    <property type="entry name" value="NAT_SF"/>
    <property type="match status" value="1"/>
</dbReference>
<comment type="catalytic activity">
    <reaction evidence="13">
        <text>2-hydroxyisobutanoyl-CoA + L-lysyl-[protein] = N(6)-(2-hydroxyisobutanoyl)-L-lysyl-[protein] + CoA + H(+)</text>
        <dbReference type="Rhea" id="RHEA:24180"/>
        <dbReference type="Rhea" id="RHEA-COMP:9752"/>
        <dbReference type="Rhea" id="RHEA-COMP:15921"/>
        <dbReference type="ChEBI" id="CHEBI:15378"/>
        <dbReference type="ChEBI" id="CHEBI:29969"/>
        <dbReference type="ChEBI" id="CHEBI:57287"/>
        <dbReference type="ChEBI" id="CHEBI:131780"/>
        <dbReference type="ChEBI" id="CHEBI:144968"/>
    </reaction>
    <physiologicalReaction direction="left-to-right" evidence="13">
        <dbReference type="Rhea" id="RHEA:24181"/>
    </physiologicalReaction>
</comment>
<dbReference type="SUPFAM" id="SSF55729">
    <property type="entry name" value="Acyl-CoA N-acyltransferases (Nat)"/>
    <property type="match status" value="1"/>
</dbReference>
<evidence type="ECO:0000256" key="19">
    <source>
        <dbReference type="SAM" id="MobiDB-lite"/>
    </source>
</evidence>
<dbReference type="InterPro" id="IPR050603">
    <property type="entry name" value="MYST_HAT"/>
</dbReference>
<dbReference type="AlphaFoldDB" id="A0A1X0RSP6"/>
<dbReference type="GO" id="GO:0008270">
    <property type="term" value="F:zinc ion binding"/>
    <property type="evidence" value="ECO:0007669"/>
    <property type="project" value="UniProtKB-KW"/>
</dbReference>
<dbReference type="PANTHER" id="PTHR10615:SF219">
    <property type="entry name" value="HISTONE ACETYLTRANSFERASE KAT5"/>
    <property type="match status" value="1"/>
</dbReference>
<comment type="catalytic activity">
    <reaction evidence="16">
        <text>L-lysyl-[histone] + acetyl-CoA = N(6)-acetyl-L-lysyl-[histone] + CoA + H(+)</text>
        <dbReference type="Rhea" id="RHEA:21992"/>
        <dbReference type="Rhea" id="RHEA-COMP:9845"/>
        <dbReference type="Rhea" id="RHEA-COMP:11338"/>
        <dbReference type="ChEBI" id="CHEBI:15378"/>
        <dbReference type="ChEBI" id="CHEBI:29969"/>
        <dbReference type="ChEBI" id="CHEBI:57287"/>
        <dbReference type="ChEBI" id="CHEBI:57288"/>
        <dbReference type="ChEBI" id="CHEBI:61930"/>
        <dbReference type="EC" id="2.3.1.48"/>
    </reaction>
    <physiologicalReaction direction="left-to-right" evidence="16">
        <dbReference type="Rhea" id="RHEA:21993"/>
    </physiologicalReaction>
</comment>
<dbReference type="PANTHER" id="PTHR10615">
    <property type="entry name" value="HISTONE ACETYLTRANSFERASE"/>
    <property type="match status" value="1"/>
</dbReference>
<keyword evidence="8" id="KW-0007">Acetylation</keyword>
<evidence type="ECO:0000313" key="23">
    <source>
        <dbReference type="Proteomes" id="UP000242381"/>
    </source>
</evidence>
<keyword evidence="7" id="KW-0862">Zinc</keyword>
<evidence type="ECO:0000256" key="18">
    <source>
        <dbReference type="PROSITE-ProRule" id="PRU00042"/>
    </source>
</evidence>
<evidence type="ECO:0000313" key="22">
    <source>
        <dbReference type="EMBL" id="ORE15067.1"/>
    </source>
</evidence>
<evidence type="ECO:0000256" key="11">
    <source>
        <dbReference type="ARBA" id="ARBA00023242"/>
    </source>
</evidence>
<evidence type="ECO:0000256" key="12">
    <source>
        <dbReference type="ARBA" id="ARBA00023315"/>
    </source>
</evidence>
<feature type="domain" description="MYST-type HAT" evidence="21">
    <location>
        <begin position="101"/>
        <end position="379"/>
    </location>
</feature>
<feature type="compositionally biased region" description="Basic and acidic residues" evidence="19">
    <location>
        <begin position="83"/>
        <end position="93"/>
    </location>
</feature>
<dbReference type="GO" id="GO:0140064">
    <property type="term" value="F:peptide crotonyltransferase activity"/>
    <property type="evidence" value="ECO:0007669"/>
    <property type="project" value="RHEA"/>
</dbReference>